<dbReference type="InterPro" id="IPR041636">
    <property type="entry name" value="RNase_J_C"/>
</dbReference>
<evidence type="ECO:0000313" key="15">
    <source>
        <dbReference type="Proteomes" id="UP000886887"/>
    </source>
</evidence>
<dbReference type="AlphaFoldDB" id="A0A9D1CQW2"/>
<dbReference type="Gene3D" id="3.40.50.10710">
    <property type="entry name" value="Metallo-hydrolase/oxidoreductase"/>
    <property type="match status" value="1"/>
</dbReference>
<evidence type="ECO:0000259" key="13">
    <source>
        <dbReference type="SMART" id="SM00849"/>
    </source>
</evidence>
<dbReference type="EC" id="3.1.-.-" evidence="9"/>
<dbReference type="GO" id="GO:0004521">
    <property type="term" value="F:RNA endonuclease activity"/>
    <property type="evidence" value="ECO:0007669"/>
    <property type="project" value="UniProtKB-UniRule"/>
</dbReference>
<comment type="subunit">
    <text evidence="9">Homodimer, may be a subunit of the RNA degradosome.</text>
</comment>
<feature type="binding site" evidence="12">
    <location>
        <position position="62"/>
    </location>
    <ligand>
        <name>Ca(2+)</name>
        <dbReference type="ChEBI" id="CHEBI:29108"/>
    </ligand>
</feature>
<dbReference type="PANTHER" id="PTHR43694">
    <property type="entry name" value="RIBONUCLEASE J"/>
    <property type="match status" value="1"/>
</dbReference>
<comment type="caution">
    <text evidence="14">The sequence shown here is derived from an EMBL/GenBank/DDBJ whole genome shotgun (WGS) entry which is preliminary data.</text>
</comment>
<keyword evidence="8 9" id="KW-0694">RNA-binding</keyword>
<comment type="subcellular location">
    <subcellularLocation>
        <location evidence="9">Cytoplasm</location>
    </subcellularLocation>
</comment>
<evidence type="ECO:0000313" key="14">
    <source>
        <dbReference type="EMBL" id="HIQ71917.1"/>
    </source>
</evidence>
<feature type="binding site" evidence="12">
    <location>
        <position position="64"/>
    </location>
    <ligand>
        <name>Ca(2+)</name>
        <dbReference type="ChEBI" id="CHEBI:29108"/>
    </ligand>
</feature>
<dbReference type="GO" id="GO:0004534">
    <property type="term" value="F:5'-3' RNA exonuclease activity"/>
    <property type="evidence" value="ECO:0007669"/>
    <property type="project" value="UniProtKB-UniRule"/>
</dbReference>
<feature type="binding site" evidence="12">
    <location>
        <position position="89"/>
    </location>
    <ligand>
        <name>Zn(2+)</name>
        <dbReference type="ChEBI" id="CHEBI:29105"/>
        <label>1</label>
        <note>catalytic</note>
    </ligand>
</feature>
<dbReference type="PIRSF" id="PIRSF004803">
    <property type="entry name" value="RnjA"/>
    <property type="match status" value="1"/>
</dbReference>
<evidence type="ECO:0000256" key="5">
    <source>
        <dbReference type="ARBA" id="ARBA00022801"/>
    </source>
</evidence>
<dbReference type="InterPro" id="IPR036866">
    <property type="entry name" value="RibonucZ/Hydroxyglut_hydro"/>
</dbReference>
<evidence type="ECO:0000256" key="10">
    <source>
        <dbReference type="PIRSR" id="PIRSR004803-1"/>
    </source>
</evidence>
<dbReference type="Pfam" id="PF07521">
    <property type="entry name" value="RMMBL"/>
    <property type="match status" value="1"/>
</dbReference>
<feature type="active site" description="Proton acceptor" evidence="10">
    <location>
        <position position="384"/>
    </location>
</feature>
<feature type="binding site" evidence="12">
    <location>
        <position position="406"/>
    </location>
    <ligand>
        <name>Zn(2+)</name>
        <dbReference type="ChEBI" id="CHEBI:29105"/>
        <label>1</label>
        <note>catalytic</note>
    </ligand>
</feature>
<evidence type="ECO:0000256" key="12">
    <source>
        <dbReference type="PIRSR" id="PIRSR004803-3"/>
    </source>
</evidence>
<keyword evidence="2 9" id="KW-0540">Nuclease</keyword>
<keyword evidence="5 9" id="KW-0378">Hydrolase</keyword>
<dbReference type="Gene3D" id="3.10.20.580">
    <property type="match status" value="1"/>
</dbReference>
<feature type="binding site" evidence="12">
    <location>
        <position position="92"/>
    </location>
    <ligand>
        <name>Zn(2+)</name>
        <dbReference type="ChEBI" id="CHEBI:29105"/>
        <label>1</label>
        <note>catalytic</note>
    </ligand>
</feature>
<dbReference type="InterPro" id="IPR030854">
    <property type="entry name" value="RNase_J_bac"/>
</dbReference>
<feature type="active site" description="Proton donor" evidence="10">
    <location>
        <position position="211"/>
    </location>
</feature>
<keyword evidence="3 12" id="KW-0479">Metal-binding</keyword>
<feature type="binding site" evidence="12">
    <location>
        <position position="87"/>
    </location>
    <ligand>
        <name>Zn(2+)</name>
        <dbReference type="ChEBI" id="CHEBI:29105"/>
        <label>1</label>
        <note>catalytic</note>
    </ligand>
</feature>
<proteinExistence type="inferred from homology"/>
<evidence type="ECO:0000256" key="4">
    <source>
        <dbReference type="ARBA" id="ARBA00022759"/>
    </source>
</evidence>
<dbReference type="InterPro" id="IPR042173">
    <property type="entry name" value="RNase_J_2"/>
</dbReference>
<dbReference type="SUPFAM" id="SSF56281">
    <property type="entry name" value="Metallo-hydrolase/oxidoreductase"/>
    <property type="match status" value="1"/>
</dbReference>
<keyword evidence="9" id="KW-0698">rRNA processing</keyword>
<feature type="binding site" evidence="12">
    <location>
        <position position="91"/>
    </location>
    <ligand>
        <name>Zn(2+)</name>
        <dbReference type="ChEBI" id="CHEBI:29105"/>
        <label>1</label>
        <note>catalytic</note>
    </ligand>
</feature>
<comment type="cofactor">
    <cofactor evidence="12">
        <name>Zn(2+)</name>
        <dbReference type="ChEBI" id="CHEBI:29105"/>
    </cofactor>
    <text evidence="12">Binds 2 Zn(2+) ions per subunit. It is not clear if Zn(2+) or Mg(2+) is physiologically important.</text>
</comment>
<reference evidence="14" key="2">
    <citation type="journal article" date="2021" name="PeerJ">
        <title>Extensive microbial diversity within the chicken gut microbiome revealed by metagenomics and culture.</title>
        <authorList>
            <person name="Gilroy R."/>
            <person name="Ravi A."/>
            <person name="Getino M."/>
            <person name="Pursley I."/>
            <person name="Horton D.L."/>
            <person name="Alikhan N.F."/>
            <person name="Baker D."/>
            <person name="Gharbi K."/>
            <person name="Hall N."/>
            <person name="Watson M."/>
            <person name="Adriaenssens E.M."/>
            <person name="Foster-Nyarko E."/>
            <person name="Jarju S."/>
            <person name="Secka A."/>
            <person name="Antonio M."/>
            <person name="Oren A."/>
            <person name="Chaudhuri R.R."/>
            <person name="La Ragione R."/>
            <person name="Hildebrand F."/>
            <person name="Pallen M.J."/>
        </authorList>
    </citation>
    <scope>NUCLEOTIDE SEQUENCE</scope>
    <source>
        <strain evidence="14">ChiSxjej2B14-6234</strain>
    </source>
</reference>
<evidence type="ECO:0000256" key="1">
    <source>
        <dbReference type="ARBA" id="ARBA00022490"/>
    </source>
</evidence>
<comment type="cofactor">
    <cofactor evidence="12">
        <name>Ca(2+)</name>
        <dbReference type="ChEBI" id="CHEBI:29108"/>
    </cofactor>
    <text evidence="12">Binds 1 Ca(2+) cation per subunit. Seen in 1 crystal structure, it is not clear if it is physiologically important.</text>
</comment>
<accession>A0A9D1CQW2</accession>
<dbReference type="NCBIfam" id="TIGR00649">
    <property type="entry name" value="MG423"/>
    <property type="match status" value="1"/>
</dbReference>
<dbReference type="SMART" id="SM00849">
    <property type="entry name" value="Lactamase_B"/>
    <property type="match status" value="1"/>
</dbReference>
<dbReference type="Proteomes" id="UP000886887">
    <property type="component" value="Unassembled WGS sequence"/>
</dbReference>
<dbReference type="GO" id="GO:0006364">
    <property type="term" value="P:rRNA processing"/>
    <property type="evidence" value="ECO:0007669"/>
    <property type="project" value="UniProtKB-UniRule"/>
</dbReference>
<comment type="function">
    <text evidence="9">An RNase that has 5'-3' exonuclease and possibly endonuclease activity. Involved in maturation of rRNA and in some organisms also mRNA maturation and/or decay.</text>
</comment>
<keyword evidence="12" id="KW-0106">Calcium</keyword>
<reference evidence="14" key="1">
    <citation type="submission" date="2020-10" db="EMBL/GenBank/DDBJ databases">
        <authorList>
            <person name="Gilroy R."/>
        </authorList>
    </citation>
    <scope>NUCLEOTIDE SEQUENCE</scope>
    <source>
        <strain evidence="14">ChiSxjej2B14-6234</strain>
    </source>
</reference>
<evidence type="ECO:0000256" key="3">
    <source>
        <dbReference type="ARBA" id="ARBA00022723"/>
    </source>
</evidence>
<keyword evidence="6 12" id="KW-0862">Zinc</keyword>
<protein>
    <recommendedName>
        <fullName evidence="9">Ribonuclease J</fullName>
        <shortName evidence="9">RNase J</shortName>
        <ecNumber evidence="9">3.1.-.-</ecNumber>
    </recommendedName>
</protein>
<feature type="binding site" evidence="12">
    <location>
        <position position="179"/>
    </location>
    <ligand>
        <name>Zn(2+)</name>
        <dbReference type="ChEBI" id="CHEBI:29105"/>
        <label>1</label>
        <note>catalytic</note>
    </ligand>
</feature>
<evidence type="ECO:0000256" key="8">
    <source>
        <dbReference type="ARBA" id="ARBA00022884"/>
    </source>
</evidence>
<dbReference type="InterPro" id="IPR004613">
    <property type="entry name" value="RNase_J"/>
</dbReference>
<keyword evidence="7 9" id="KW-0269">Exonuclease</keyword>
<dbReference type="InterPro" id="IPR011108">
    <property type="entry name" value="RMMBL"/>
</dbReference>
<dbReference type="CDD" id="cd07714">
    <property type="entry name" value="RNaseJ_MBL-fold"/>
    <property type="match status" value="1"/>
</dbReference>
<dbReference type="GO" id="GO:0003723">
    <property type="term" value="F:RNA binding"/>
    <property type="evidence" value="ECO:0007669"/>
    <property type="project" value="UniProtKB-UniRule"/>
</dbReference>
<feature type="domain" description="Metallo-beta-lactamase" evidence="13">
    <location>
        <begin position="34"/>
        <end position="231"/>
    </location>
</feature>
<name>A0A9D1CQW2_9FIRM</name>
<keyword evidence="4 9" id="KW-0255">Endonuclease</keyword>
<feature type="binding site" evidence="9 11">
    <location>
        <begin position="380"/>
        <end position="384"/>
    </location>
    <ligand>
        <name>substrate</name>
    </ligand>
</feature>
<dbReference type="Pfam" id="PF22505">
    <property type="entry name" value="RNase_J_b_CASP"/>
    <property type="match status" value="1"/>
</dbReference>
<feature type="binding site" evidence="11">
    <location>
        <begin position="248"/>
        <end position="250"/>
    </location>
    <ligand>
        <name>substrate</name>
    </ligand>
</feature>
<dbReference type="Gene3D" id="3.60.15.10">
    <property type="entry name" value="Ribonuclease Z/Hydroxyacylglutathione hydrolase-like"/>
    <property type="match status" value="1"/>
</dbReference>
<keyword evidence="1 9" id="KW-0963">Cytoplasm</keyword>
<dbReference type="InterPro" id="IPR055132">
    <property type="entry name" value="RNase_J_b_CASP"/>
</dbReference>
<evidence type="ECO:0000256" key="7">
    <source>
        <dbReference type="ARBA" id="ARBA00022839"/>
    </source>
</evidence>
<dbReference type="GO" id="GO:0008270">
    <property type="term" value="F:zinc ion binding"/>
    <property type="evidence" value="ECO:0007669"/>
    <property type="project" value="InterPro"/>
</dbReference>
<evidence type="ECO:0000256" key="6">
    <source>
        <dbReference type="ARBA" id="ARBA00022833"/>
    </source>
</evidence>
<dbReference type="Pfam" id="PF00753">
    <property type="entry name" value="Lactamase_B"/>
    <property type="match status" value="1"/>
</dbReference>
<feature type="binding site" evidence="12">
    <location>
        <position position="157"/>
    </location>
    <ligand>
        <name>Zn(2+)</name>
        <dbReference type="ChEBI" id="CHEBI:29105"/>
        <label>1</label>
        <note>catalytic</note>
    </ligand>
</feature>
<evidence type="ECO:0000256" key="2">
    <source>
        <dbReference type="ARBA" id="ARBA00022722"/>
    </source>
</evidence>
<feature type="binding site" evidence="12">
    <location>
        <position position="459"/>
    </location>
    <ligand>
        <name>Ca(2+)</name>
        <dbReference type="ChEBI" id="CHEBI:29108"/>
    </ligand>
</feature>
<organism evidence="14 15">
    <name type="scientific">Candidatus Onthenecus intestinigallinarum</name>
    <dbReference type="NCBI Taxonomy" id="2840875"/>
    <lineage>
        <taxon>Bacteria</taxon>
        <taxon>Bacillati</taxon>
        <taxon>Bacillota</taxon>
        <taxon>Clostridia</taxon>
        <taxon>Eubacteriales</taxon>
        <taxon>Candidatus Onthenecus</taxon>
    </lineage>
</organism>
<dbReference type="GO" id="GO:0005737">
    <property type="term" value="C:cytoplasm"/>
    <property type="evidence" value="ECO:0007669"/>
    <property type="project" value="UniProtKB-SubCell"/>
</dbReference>
<dbReference type="EMBL" id="DVFJ01000022">
    <property type="protein sequence ID" value="HIQ71917.1"/>
    <property type="molecule type" value="Genomic_DNA"/>
</dbReference>
<evidence type="ECO:0000256" key="11">
    <source>
        <dbReference type="PIRSR" id="PIRSR004803-2"/>
    </source>
</evidence>
<dbReference type="Pfam" id="PF17770">
    <property type="entry name" value="RNase_J_C"/>
    <property type="match status" value="1"/>
</dbReference>
<dbReference type="PANTHER" id="PTHR43694:SF1">
    <property type="entry name" value="RIBONUCLEASE J"/>
    <property type="match status" value="1"/>
</dbReference>
<sequence>MVGRKRASLSSHASAHPKRGALRVIPLGGMCEIGKNMTAYEYGRDIIIVDCGQSFPDETMPGVDAVIPDFTYVLQNRDRVRGIFLTHGHEDHIGGIPYLMKELRAPIYGGRMTMELVKYKIEDRMPGLLKRCEVHTVRDGDVIQAGCFSVEFIHVNHSIADASMLAIRTPLGYVMHSGDFKVDYTPIDGGIINLQRIAEIGRAGVLLFVCESTNIEVKGFSASERHVGESFAGMFAGARGRIFVATFSSNIYRLQQIFTAAERHGRKVALVGRSMLNVFNAANSLGYIQMKPDTLIDISQVDRFPPERVVVISTGSQGEPMSALTRIAFSAHREVEIVPGDTVIISATPIPGNEKPIYKVINELYKRGAKVYYSALADVHASGHASQEEIKLVHTLVRPRFLLPAHGEYRMLYQHAEMAAALGMPWENIFILGNGDIFEIRDGRAAITGFTNGAAVLIDGSTSIDDADNLVLRERKLLSDDGVVSVALAIDRKTGELSAPPVVHAMGFLYDSEYQKVTGDCERRAVDFARRMKAQRKPMRECVQLMQGQLRSFLYEKTKRRPVVMVSLIEL</sequence>
<dbReference type="InterPro" id="IPR001279">
    <property type="entry name" value="Metallo-B-lactamas"/>
</dbReference>
<gene>
    <name evidence="9" type="primary">rnj</name>
    <name evidence="14" type="ORF">IAB73_06910</name>
</gene>
<comment type="similarity">
    <text evidence="9">Belongs to the metallo-beta-lactamase superfamily. RNA-metabolizing metallo-beta-lactamase-like family. Bacterial RNase J subfamily.</text>
</comment>
<evidence type="ECO:0000256" key="9">
    <source>
        <dbReference type="HAMAP-Rule" id="MF_01491"/>
    </source>
</evidence>
<dbReference type="HAMAP" id="MF_01491">
    <property type="entry name" value="RNase_J_bact"/>
    <property type="match status" value="1"/>
</dbReference>